<dbReference type="STRING" id="268407.PWYN_00365"/>
<sequence>MCSQIQQKEDIFPEGVMLLFECDEALNPKWLVLQWPRLRLVGFFYFIVSKTYTFYKKMVTK</sequence>
<evidence type="ECO:0000313" key="1">
    <source>
        <dbReference type="EMBL" id="KGE20686.1"/>
    </source>
</evidence>
<gene>
    <name evidence="1" type="ORF">PWYN_00365</name>
</gene>
<keyword evidence="2" id="KW-1185">Reference proteome</keyword>
<dbReference type="Proteomes" id="UP000029734">
    <property type="component" value="Unassembled WGS sequence"/>
</dbReference>
<accession>A0A098MF52</accession>
<comment type="caution">
    <text evidence="1">The sequence shown here is derived from an EMBL/GenBank/DDBJ whole genome shotgun (WGS) entry which is preliminary data.</text>
</comment>
<name>A0A098MF52_9BACL</name>
<protein>
    <submittedName>
        <fullName evidence="1">Uncharacterized protein</fullName>
    </submittedName>
</protein>
<reference evidence="1 2" key="2">
    <citation type="submission" date="2014-10" db="EMBL/GenBank/DDBJ databases">
        <title>Comparative genomics of the Paenibacillus odorifer group.</title>
        <authorList>
            <person name="Tsai Y.-C."/>
            <person name="Martin N."/>
            <person name="Korlach J."/>
            <person name="Wiedmann M."/>
        </authorList>
    </citation>
    <scope>NUCLEOTIDE SEQUENCE [LARGE SCALE GENOMIC DNA]</scope>
    <source>
        <strain evidence="1 2">DSM 18334</strain>
    </source>
</reference>
<organism evidence="1 2">
    <name type="scientific">Paenibacillus wynnii</name>
    <dbReference type="NCBI Taxonomy" id="268407"/>
    <lineage>
        <taxon>Bacteria</taxon>
        <taxon>Bacillati</taxon>
        <taxon>Bacillota</taxon>
        <taxon>Bacilli</taxon>
        <taxon>Bacillales</taxon>
        <taxon>Paenibacillaceae</taxon>
        <taxon>Paenibacillus</taxon>
    </lineage>
</organism>
<evidence type="ECO:0000313" key="2">
    <source>
        <dbReference type="Proteomes" id="UP000029734"/>
    </source>
</evidence>
<reference evidence="1 2" key="1">
    <citation type="submission" date="2014-08" db="EMBL/GenBank/DDBJ databases">
        <authorList>
            <person name="den Bakker H.C."/>
        </authorList>
    </citation>
    <scope>NUCLEOTIDE SEQUENCE [LARGE SCALE GENOMIC DNA]</scope>
    <source>
        <strain evidence="1 2">DSM 18334</strain>
    </source>
</reference>
<dbReference type="EMBL" id="JQCR01000001">
    <property type="protein sequence ID" value="KGE20686.1"/>
    <property type="molecule type" value="Genomic_DNA"/>
</dbReference>
<proteinExistence type="predicted"/>
<dbReference type="AlphaFoldDB" id="A0A098MF52"/>